<dbReference type="InterPro" id="IPR008912">
    <property type="entry name" value="Uncharacterised_CoxE"/>
</dbReference>
<comment type="caution">
    <text evidence="2">The sequence shown here is derived from an EMBL/GenBank/DDBJ whole genome shotgun (WGS) entry which is preliminary data.</text>
</comment>
<feature type="region of interest" description="Disordered" evidence="1">
    <location>
        <begin position="249"/>
        <end position="341"/>
    </location>
</feature>
<dbReference type="AlphaFoldDB" id="A0A7K1KTV3"/>
<keyword evidence="3" id="KW-1185">Reference proteome</keyword>
<dbReference type="EMBL" id="WOFH01000001">
    <property type="protein sequence ID" value="MUN35366.1"/>
    <property type="molecule type" value="Genomic_DNA"/>
</dbReference>
<dbReference type="Gene3D" id="3.40.50.410">
    <property type="entry name" value="von Willebrand factor, type A domain"/>
    <property type="match status" value="1"/>
</dbReference>
<evidence type="ECO:0000313" key="2">
    <source>
        <dbReference type="EMBL" id="MUN35366.1"/>
    </source>
</evidence>
<feature type="region of interest" description="Disordered" evidence="1">
    <location>
        <begin position="361"/>
        <end position="380"/>
    </location>
</feature>
<name>A0A7K1KTV3_9ACTN</name>
<proteinExistence type="predicted"/>
<evidence type="ECO:0000313" key="3">
    <source>
        <dbReference type="Proteomes" id="UP000432015"/>
    </source>
</evidence>
<feature type="region of interest" description="Disordered" evidence="1">
    <location>
        <begin position="142"/>
        <end position="171"/>
    </location>
</feature>
<feature type="compositionally biased region" description="Basic and acidic residues" evidence="1">
    <location>
        <begin position="297"/>
        <end position="317"/>
    </location>
</feature>
<gene>
    <name evidence="2" type="ORF">GNZ18_01935</name>
</gene>
<organism evidence="2 3">
    <name type="scientific">Actinomadura litoris</name>
    <dbReference type="NCBI Taxonomy" id="2678616"/>
    <lineage>
        <taxon>Bacteria</taxon>
        <taxon>Bacillati</taxon>
        <taxon>Actinomycetota</taxon>
        <taxon>Actinomycetes</taxon>
        <taxon>Streptosporangiales</taxon>
        <taxon>Thermomonosporaceae</taxon>
        <taxon>Actinomadura</taxon>
    </lineage>
</organism>
<evidence type="ECO:0000256" key="1">
    <source>
        <dbReference type="SAM" id="MobiDB-lite"/>
    </source>
</evidence>
<dbReference type="RefSeq" id="WP_156214321.1">
    <property type="nucleotide sequence ID" value="NZ_WOFH01000001.1"/>
</dbReference>
<dbReference type="Proteomes" id="UP000432015">
    <property type="component" value="Unassembled WGS sequence"/>
</dbReference>
<sequence>MGLDQVWLRLSAAFTDAVTDLTDREDLTVRCAPGFGRGAPGCFVPSLATIELDAAHLGQDPGTCDPTRPADRERYPSLWGVLTHEAAHATHTRWSVPDGAPNAAAEAALALEESRIEAAQIRRRPIDRRWLRVAARHLVLADYNPSTPPSTSPATPAGNGPTSTSIATPNAAMTPWNAGRAAALLLARADAGILTPKETRPVAETVLDVLGPTRLSALAALWHLAHATQDHDSESMMDLGRRWCRILDVHPERPTPPPPPGTPGASGDPSPLGNAIRATLRAVHASTTPTATASGRPDPEGRRQQERDAREEADRAARRVFAPSTRTAAPRGQTRITGTRKPHPYEQTAARRLARQLRAAAHRDRVTAVHTSPTPPGRLSMRGALSADAQRAAGITPTAEPFTQTIRRRVPTPPLRIGIACDVSGSMRALAAPVASAAWIVARAAGYIPDARWATVIFGTHVRPIVHPGRIPSVVTEFAARDSREDFVQAVDALDSALELTRAGAARLLVIVSDGIFKDDQPKEGQKRLDRLNAAGCAVVWLALSDNVKVMNGAHLVTLAHPTRAADVIGAAATRALRNA</sequence>
<dbReference type="InterPro" id="IPR036465">
    <property type="entry name" value="vWFA_dom_sf"/>
</dbReference>
<dbReference type="Pfam" id="PF05762">
    <property type="entry name" value="VWA_CoxE"/>
    <property type="match status" value="1"/>
</dbReference>
<dbReference type="SUPFAM" id="SSF53300">
    <property type="entry name" value="vWA-like"/>
    <property type="match status" value="1"/>
</dbReference>
<protein>
    <submittedName>
        <fullName evidence="2">VWA domain-containing protein</fullName>
    </submittedName>
</protein>
<accession>A0A7K1KTV3</accession>
<reference evidence="2 3" key="1">
    <citation type="submission" date="2019-11" db="EMBL/GenBank/DDBJ databases">
        <authorList>
            <person name="Cao P."/>
        </authorList>
    </citation>
    <scope>NUCLEOTIDE SEQUENCE [LARGE SCALE GENOMIC DNA]</scope>
    <source>
        <strain evidence="2 3">NEAU-AAG5</strain>
    </source>
</reference>